<protein>
    <submittedName>
        <fullName evidence="1">Uncharacterized protein</fullName>
    </submittedName>
</protein>
<dbReference type="EMBL" id="AZBU02000003">
    <property type="protein sequence ID" value="TKR89610.1"/>
    <property type="molecule type" value="Genomic_DNA"/>
</dbReference>
<comment type="caution">
    <text evidence="1">The sequence shown here is derived from an EMBL/GenBank/DDBJ whole genome shotgun (WGS) entry which is preliminary data.</text>
</comment>
<accession>A0A4U5P1D6</accession>
<keyword evidence="2" id="KW-1185">Reference proteome</keyword>
<dbReference type="OrthoDB" id="5829851at2759"/>
<name>A0A4U5P1D6_STECR</name>
<dbReference type="Proteomes" id="UP000298663">
    <property type="component" value="Unassembled WGS sequence"/>
</dbReference>
<dbReference type="AlphaFoldDB" id="A0A4U5P1D6"/>
<reference evidence="1 2" key="1">
    <citation type="journal article" date="2015" name="Genome Biol.">
        <title>Comparative genomics of Steinernema reveals deeply conserved gene regulatory networks.</title>
        <authorList>
            <person name="Dillman A.R."/>
            <person name="Macchietto M."/>
            <person name="Porter C.F."/>
            <person name="Rogers A."/>
            <person name="Williams B."/>
            <person name="Antoshechkin I."/>
            <person name="Lee M.M."/>
            <person name="Goodwin Z."/>
            <person name="Lu X."/>
            <person name="Lewis E.E."/>
            <person name="Goodrich-Blair H."/>
            <person name="Stock S.P."/>
            <person name="Adams B.J."/>
            <person name="Sternberg P.W."/>
            <person name="Mortazavi A."/>
        </authorList>
    </citation>
    <scope>NUCLEOTIDE SEQUENCE [LARGE SCALE GENOMIC DNA]</scope>
    <source>
        <strain evidence="1 2">ALL</strain>
    </source>
</reference>
<evidence type="ECO:0000313" key="1">
    <source>
        <dbReference type="EMBL" id="TKR89610.1"/>
    </source>
</evidence>
<gene>
    <name evidence="1" type="ORF">L596_013685</name>
</gene>
<organism evidence="1 2">
    <name type="scientific">Steinernema carpocapsae</name>
    <name type="common">Entomopathogenic nematode</name>
    <dbReference type="NCBI Taxonomy" id="34508"/>
    <lineage>
        <taxon>Eukaryota</taxon>
        <taxon>Metazoa</taxon>
        <taxon>Ecdysozoa</taxon>
        <taxon>Nematoda</taxon>
        <taxon>Chromadorea</taxon>
        <taxon>Rhabditida</taxon>
        <taxon>Tylenchina</taxon>
        <taxon>Panagrolaimomorpha</taxon>
        <taxon>Strongyloidoidea</taxon>
        <taxon>Steinernematidae</taxon>
        <taxon>Steinernema</taxon>
    </lineage>
</organism>
<evidence type="ECO:0000313" key="2">
    <source>
        <dbReference type="Proteomes" id="UP000298663"/>
    </source>
</evidence>
<dbReference type="PANTHER" id="PTHR36944:SF1">
    <property type="entry name" value="CPG4 DOMAIN-CONTAINING PROTEIN"/>
    <property type="match status" value="1"/>
</dbReference>
<reference evidence="1 2" key="2">
    <citation type="journal article" date="2019" name="G3 (Bethesda)">
        <title>Hybrid Assembly of the Genome of the Entomopathogenic Nematode Steinernema carpocapsae Identifies the X-Chromosome.</title>
        <authorList>
            <person name="Serra L."/>
            <person name="Macchietto M."/>
            <person name="Macias-Munoz A."/>
            <person name="McGill C.J."/>
            <person name="Rodriguez I.M."/>
            <person name="Rodriguez B."/>
            <person name="Murad R."/>
            <person name="Mortazavi A."/>
        </authorList>
    </citation>
    <scope>NUCLEOTIDE SEQUENCE [LARGE SCALE GENOMIC DNA]</scope>
    <source>
        <strain evidence="1 2">ALL</strain>
    </source>
</reference>
<proteinExistence type="predicted"/>
<sequence>MHCDVPTIAHMCDFDTANLVVNLTRRSFASMEKMALDTGAVSRYTKSSDCVFELTKLRWPSKCSDIKNYQLPTAPKLPPKNGSNEVSNEIQTEVESSTAFLHEDVKATGKLSLFSGLVAVALVMWF</sequence>
<dbReference type="PANTHER" id="PTHR36944">
    <property type="entry name" value="PROTEIN CBG02791-RELATED"/>
    <property type="match status" value="1"/>
</dbReference>